<reference evidence="1 2" key="1">
    <citation type="journal article" date="2017" name="Genome Biol. Evol.">
        <title>Phytophthora megakarya and P. palmivora, closely related causal agents of cacao black pod rot, underwent increases in genome sizes and gene numbers by different mechanisms.</title>
        <authorList>
            <person name="Ali S.S."/>
            <person name="Shao J."/>
            <person name="Lary D.J."/>
            <person name="Kronmiller B."/>
            <person name="Shen D."/>
            <person name="Strem M.D."/>
            <person name="Amoako-Attah I."/>
            <person name="Akrofi A.Y."/>
            <person name="Begoude B.A."/>
            <person name="Ten Hoopen G.M."/>
            <person name="Coulibaly K."/>
            <person name="Kebe B.I."/>
            <person name="Melnick R.L."/>
            <person name="Guiltinan M.J."/>
            <person name="Tyler B.M."/>
            <person name="Meinhardt L.W."/>
            <person name="Bailey B.A."/>
        </authorList>
    </citation>
    <scope>NUCLEOTIDE SEQUENCE [LARGE SCALE GENOMIC DNA]</scope>
    <source>
        <strain evidence="2">sbr112.9</strain>
    </source>
</reference>
<accession>A0A2P4XVM4</accession>
<protein>
    <submittedName>
        <fullName evidence="1">Uncharacterized protein</fullName>
    </submittedName>
</protein>
<name>A0A2P4XVM4_9STRA</name>
<sequence>MEFARCAKLALTNSESYESNQVQSAACTLFDFAETRNPNDLRHNFQREGNACLRIDAYLVANPLEAKAPNIVFLCCRSRWEEDEWFSHQEVALIVT</sequence>
<keyword evidence="2" id="KW-1185">Reference proteome</keyword>
<gene>
    <name evidence="1" type="ORF">PHPALM_14094</name>
</gene>
<dbReference type="Proteomes" id="UP000237271">
    <property type="component" value="Unassembled WGS sequence"/>
</dbReference>
<evidence type="ECO:0000313" key="1">
    <source>
        <dbReference type="EMBL" id="POM69608.1"/>
    </source>
</evidence>
<comment type="caution">
    <text evidence="1">The sequence shown here is derived from an EMBL/GenBank/DDBJ whole genome shotgun (WGS) entry which is preliminary data.</text>
</comment>
<organism evidence="1 2">
    <name type="scientific">Phytophthora palmivora</name>
    <dbReference type="NCBI Taxonomy" id="4796"/>
    <lineage>
        <taxon>Eukaryota</taxon>
        <taxon>Sar</taxon>
        <taxon>Stramenopiles</taxon>
        <taxon>Oomycota</taxon>
        <taxon>Peronosporomycetes</taxon>
        <taxon>Peronosporales</taxon>
        <taxon>Peronosporaceae</taxon>
        <taxon>Phytophthora</taxon>
    </lineage>
</organism>
<dbReference type="AlphaFoldDB" id="A0A2P4XVM4"/>
<proteinExistence type="predicted"/>
<evidence type="ECO:0000313" key="2">
    <source>
        <dbReference type="Proteomes" id="UP000237271"/>
    </source>
</evidence>
<dbReference type="EMBL" id="NCKW01007839">
    <property type="protein sequence ID" value="POM69608.1"/>
    <property type="molecule type" value="Genomic_DNA"/>
</dbReference>
<dbReference type="OrthoDB" id="10537244at2759"/>